<sequence>MTADNVPADTPPPPPFRFITDLSRRPSNSSQTSAFSFGSDFSQSNAAPAHKDRWRTGVTPWSINVAPTVDGSSSSSDSPSSNGCRETPRPNVAQAKPEPISVARATPFLPGISGGIWSTTLSSSPHMSYSPTSTPSGGDDIRKLQERVDHLQIEKNMAIADNTRLSSEVHHLTTLSTGNFDMGVSPTESTFPPGSFGPSDSLPAGCEPGAVLSSAEASTYRPSQMIVDLILSGKLDYLRMDPRSEYDLIRPLVWTIAHQEPRSNSQAATLKMAANALGSRSTHITQHLINVILEWAKALCFTSNGNYLCQQLLEKGTTEDRISFIKVIQDDVVSIANNKFGAHVLVKAVGIKELEGLISDALIKYGIFESMQTGARKVWRPVSEDGHSTANPQYLGKCRSSNESDIFNKIKEDMCGRWADLSVSNEDACFKEVRVAFDFYDLDLHRRFLMISQLSPIVNTASEYLCVRQCLTPSFVVNKLLNLHEPMIKGVSHAILTAYPPLATNHHGVQFVEFVLSSSRILQRNNIVKYIEGLCSQKEGRTPALVAVANSSVGRGHLRASRRAQLDEPRSQYLPSVPDHSAQLTEWQRAPPQPVSNFGLVASSHHPEASSTLLLVAPEQQHPSTPLKPRLSSTFKRSLAIQLSILQHLM</sequence>
<dbReference type="OrthoDB" id="668540at2759"/>
<dbReference type="SUPFAM" id="SSF48371">
    <property type="entry name" value="ARM repeat"/>
    <property type="match status" value="1"/>
</dbReference>
<protein>
    <recommendedName>
        <fullName evidence="5">PUM-HD domain-containing protein</fullName>
    </recommendedName>
</protein>
<evidence type="ECO:0000256" key="2">
    <source>
        <dbReference type="SAM" id="MobiDB-lite"/>
    </source>
</evidence>
<accession>K1VLD5</accession>
<evidence type="ECO:0000313" key="3">
    <source>
        <dbReference type="EMBL" id="EKC97547.1"/>
    </source>
</evidence>
<dbReference type="Proteomes" id="UP000006757">
    <property type="component" value="Unassembled WGS sequence"/>
</dbReference>
<feature type="compositionally biased region" description="Low complexity" evidence="2">
    <location>
        <begin position="72"/>
        <end position="81"/>
    </location>
</feature>
<dbReference type="InParanoid" id="K1VLD5"/>
<dbReference type="eggNOG" id="ENOG502RB82">
    <property type="taxonomic scope" value="Eukaryota"/>
</dbReference>
<feature type="compositionally biased region" description="Polar residues" evidence="2">
    <location>
        <begin position="25"/>
        <end position="46"/>
    </location>
</feature>
<dbReference type="SMART" id="SM00025">
    <property type="entry name" value="Pumilio"/>
    <property type="match status" value="3"/>
</dbReference>
<proteinExistence type="predicted"/>
<evidence type="ECO:0008006" key="5">
    <source>
        <dbReference type="Google" id="ProtNLM"/>
    </source>
</evidence>
<dbReference type="EMBL" id="AMBO01000408">
    <property type="protein sequence ID" value="EKC97547.1"/>
    <property type="molecule type" value="Genomic_DNA"/>
</dbReference>
<reference evidence="3 4" key="1">
    <citation type="journal article" date="2012" name="Eukaryot. Cell">
        <title>Genome sequence of the Trichosporon asahii environmental strain CBS 8904.</title>
        <authorList>
            <person name="Yang R.Y."/>
            <person name="Li H.T."/>
            <person name="Zhu H."/>
            <person name="Zhou G.P."/>
            <person name="Wang M."/>
            <person name="Wang L."/>
        </authorList>
    </citation>
    <scope>NUCLEOTIDE SEQUENCE [LARGE SCALE GENOMIC DNA]</scope>
    <source>
        <strain evidence="3 4">CBS 8904</strain>
    </source>
</reference>
<feature type="region of interest" description="Disordered" evidence="2">
    <location>
        <begin position="1"/>
        <end position="99"/>
    </location>
</feature>
<dbReference type="InterPro" id="IPR001313">
    <property type="entry name" value="Pumilio_RNA-bd_rpt"/>
</dbReference>
<evidence type="ECO:0000256" key="1">
    <source>
        <dbReference type="ARBA" id="ARBA00022737"/>
    </source>
</evidence>
<dbReference type="InterPro" id="IPR011989">
    <property type="entry name" value="ARM-like"/>
</dbReference>
<dbReference type="Gene3D" id="1.25.10.10">
    <property type="entry name" value="Leucine-rich Repeat Variant"/>
    <property type="match status" value="1"/>
</dbReference>
<organism evidence="3 4">
    <name type="scientific">Trichosporon asahii var. asahii (strain CBS 8904)</name>
    <name type="common">Yeast</name>
    <dbReference type="NCBI Taxonomy" id="1220162"/>
    <lineage>
        <taxon>Eukaryota</taxon>
        <taxon>Fungi</taxon>
        <taxon>Dikarya</taxon>
        <taxon>Basidiomycota</taxon>
        <taxon>Agaricomycotina</taxon>
        <taxon>Tremellomycetes</taxon>
        <taxon>Trichosporonales</taxon>
        <taxon>Trichosporonaceae</taxon>
        <taxon>Trichosporon</taxon>
    </lineage>
</organism>
<dbReference type="InterPro" id="IPR016024">
    <property type="entry name" value="ARM-type_fold"/>
</dbReference>
<dbReference type="HOGENOM" id="CLU_442266_0_0_1"/>
<dbReference type="STRING" id="1220162.K1VLD5"/>
<keyword evidence="1" id="KW-0677">Repeat</keyword>
<gene>
    <name evidence="3" type="ORF">A1Q2_08162</name>
</gene>
<evidence type="ECO:0000313" key="4">
    <source>
        <dbReference type="Proteomes" id="UP000006757"/>
    </source>
</evidence>
<dbReference type="GO" id="GO:0003723">
    <property type="term" value="F:RNA binding"/>
    <property type="evidence" value="ECO:0007669"/>
    <property type="project" value="InterPro"/>
</dbReference>
<keyword evidence="4" id="KW-1185">Reference proteome</keyword>
<dbReference type="AlphaFoldDB" id="K1VLD5"/>
<name>K1VLD5_TRIAC</name>
<comment type="caution">
    <text evidence="3">The sequence shown here is derived from an EMBL/GenBank/DDBJ whole genome shotgun (WGS) entry which is preliminary data.</text>
</comment>